<dbReference type="Gene3D" id="1.10.760.10">
    <property type="entry name" value="Cytochrome c-like domain"/>
    <property type="match status" value="1"/>
</dbReference>
<dbReference type="SUPFAM" id="SSF46626">
    <property type="entry name" value="Cytochrome c"/>
    <property type="match status" value="1"/>
</dbReference>
<gene>
    <name evidence="13" type="ORF">GOB93_09810</name>
</gene>
<evidence type="ECO:0000256" key="7">
    <source>
        <dbReference type="ARBA" id="ARBA00023004"/>
    </source>
</evidence>
<dbReference type="InterPro" id="IPR002326">
    <property type="entry name" value="Cyt_c1"/>
</dbReference>
<dbReference type="InterPro" id="IPR036909">
    <property type="entry name" value="Cyt_c-like_dom_sf"/>
</dbReference>
<dbReference type="InterPro" id="IPR009056">
    <property type="entry name" value="Cyt_c-like_dom"/>
</dbReference>
<dbReference type="EMBL" id="WOTB01000011">
    <property type="protein sequence ID" value="NHN84935.1"/>
    <property type="molecule type" value="Genomic_DNA"/>
</dbReference>
<dbReference type="Proteomes" id="UP000635278">
    <property type="component" value="Unassembled WGS sequence"/>
</dbReference>
<keyword evidence="3 9" id="KW-0349">Heme</keyword>
<dbReference type="PANTHER" id="PTHR10266:SF3">
    <property type="entry name" value="CYTOCHROME C1, HEME PROTEIN, MITOCHONDRIAL"/>
    <property type="match status" value="1"/>
</dbReference>
<keyword evidence="8 10" id="KW-0472">Membrane</keyword>
<keyword evidence="11" id="KW-0732">Signal</keyword>
<evidence type="ECO:0000256" key="3">
    <source>
        <dbReference type="ARBA" id="ARBA00022617"/>
    </source>
</evidence>
<evidence type="ECO:0000256" key="1">
    <source>
        <dbReference type="ARBA" id="ARBA00004370"/>
    </source>
</evidence>
<evidence type="ECO:0000313" key="14">
    <source>
        <dbReference type="Proteomes" id="UP000635278"/>
    </source>
</evidence>
<keyword evidence="6 10" id="KW-1133">Transmembrane helix</keyword>
<feature type="domain" description="Cytochrome c" evidence="12">
    <location>
        <begin position="54"/>
        <end position="221"/>
    </location>
</feature>
<keyword evidence="5 9" id="KW-0479">Metal-binding</keyword>
<keyword evidence="14" id="KW-1185">Reference proteome</keyword>
<keyword evidence="7 9" id="KW-0408">Iron</keyword>
<evidence type="ECO:0000259" key="12">
    <source>
        <dbReference type="PROSITE" id="PS51007"/>
    </source>
</evidence>
<accession>A0ABX0JSL3</accession>
<evidence type="ECO:0000256" key="4">
    <source>
        <dbReference type="ARBA" id="ARBA00022692"/>
    </source>
</evidence>
<evidence type="ECO:0000256" key="11">
    <source>
        <dbReference type="SAM" id="SignalP"/>
    </source>
</evidence>
<evidence type="ECO:0000313" key="13">
    <source>
        <dbReference type="EMBL" id="NHN84935.1"/>
    </source>
</evidence>
<dbReference type="PROSITE" id="PS51007">
    <property type="entry name" value="CYTC"/>
    <property type="match status" value="1"/>
</dbReference>
<evidence type="ECO:0000256" key="2">
    <source>
        <dbReference type="ARBA" id="ARBA00016165"/>
    </source>
</evidence>
<keyword evidence="4 10" id="KW-0812">Transmembrane</keyword>
<protein>
    <recommendedName>
        <fullName evidence="2">Cytochrome c1</fullName>
    </recommendedName>
</protein>
<evidence type="ECO:0000256" key="5">
    <source>
        <dbReference type="ARBA" id="ARBA00022723"/>
    </source>
</evidence>
<feature type="transmembrane region" description="Helical" evidence="10">
    <location>
        <begin position="231"/>
        <end position="249"/>
    </location>
</feature>
<dbReference type="Pfam" id="PF02167">
    <property type="entry name" value="Cytochrom_C1"/>
    <property type="match status" value="1"/>
</dbReference>
<sequence>MFRSAAALCLAAGLLSATGSSEAAAPAAAGRLDHDPVPHQHWSFDGPLGNFDLASVQRGYTVYAEICSACHGMQHVHFGDLTGMGLTAAQVQTIAASHKIPDGIGSDGKPALRAATADDAFPTPPVAQGLIPGAVIPPDQSRLAEVYPGGPDRIYALLTGYGPPPAGVTPAPGLFYNRFAQGRAIAMPPPLSDDAVDYPDGTKATTEQEARDVTTFLAWAAQPHLADRHRTGVRVMIYLVFLGVLLFVLKRRLWSNVH</sequence>
<name>A0ABX0JSL3_9PROT</name>
<comment type="subcellular location">
    <subcellularLocation>
        <location evidence="1">Membrane</location>
    </subcellularLocation>
</comment>
<feature type="chain" id="PRO_5046246071" description="Cytochrome c1" evidence="11">
    <location>
        <begin position="24"/>
        <end position="258"/>
    </location>
</feature>
<evidence type="ECO:0000256" key="8">
    <source>
        <dbReference type="ARBA" id="ARBA00023136"/>
    </source>
</evidence>
<evidence type="ECO:0000256" key="10">
    <source>
        <dbReference type="SAM" id="Phobius"/>
    </source>
</evidence>
<evidence type="ECO:0000256" key="9">
    <source>
        <dbReference type="PROSITE-ProRule" id="PRU00433"/>
    </source>
</evidence>
<dbReference type="Gene3D" id="1.20.5.100">
    <property type="entry name" value="Cytochrome c1, transmembrane anchor, C-terminal"/>
    <property type="match status" value="1"/>
</dbReference>
<comment type="caution">
    <text evidence="13">The sequence shown here is derived from an EMBL/GenBank/DDBJ whole genome shotgun (WGS) entry which is preliminary data.</text>
</comment>
<evidence type="ECO:0000256" key="6">
    <source>
        <dbReference type="ARBA" id="ARBA00022989"/>
    </source>
</evidence>
<proteinExistence type="predicted"/>
<reference evidence="13 14" key="1">
    <citation type="journal article" date="2020" name="Int. J. Syst. Evol. Microbiol.">
        <title>Novel acetic acid bacteria from cider fermentations: Acetobacter conturbans sp. nov. and Acetobacter fallax sp. nov.</title>
        <authorList>
            <person name="Sombolestani A.S."/>
            <person name="Cleenwerck I."/>
            <person name="Cnockaert M."/>
            <person name="Borremans W."/>
            <person name="Wieme A.D."/>
            <person name="De Vuyst L."/>
            <person name="Vandamme P."/>
        </authorList>
    </citation>
    <scope>NUCLEOTIDE SEQUENCE [LARGE SCALE GENOMIC DNA]</scope>
    <source>
        <strain evidence="13 14">LMG 30640</strain>
    </source>
</reference>
<organism evidence="13 14">
    <name type="scientific">Acetobacter musti</name>
    <dbReference type="NCBI Taxonomy" id="864732"/>
    <lineage>
        <taxon>Bacteria</taxon>
        <taxon>Pseudomonadati</taxon>
        <taxon>Pseudomonadota</taxon>
        <taxon>Alphaproteobacteria</taxon>
        <taxon>Acetobacterales</taxon>
        <taxon>Acetobacteraceae</taxon>
        <taxon>Acetobacter</taxon>
    </lineage>
</organism>
<feature type="signal peptide" evidence="11">
    <location>
        <begin position="1"/>
        <end position="23"/>
    </location>
</feature>
<dbReference type="PANTHER" id="PTHR10266">
    <property type="entry name" value="CYTOCHROME C1"/>
    <property type="match status" value="1"/>
</dbReference>
<dbReference type="PRINTS" id="PR00603">
    <property type="entry name" value="CYTOCHROMEC1"/>
</dbReference>